<dbReference type="GO" id="GO:0016853">
    <property type="term" value="F:isomerase activity"/>
    <property type="evidence" value="ECO:0007669"/>
    <property type="project" value="UniProtKB-KW"/>
</dbReference>
<dbReference type="EMBL" id="DVOL01000019">
    <property type="protein sequence ID" value="HIV10358.1"/>
    <property type="molecule type" value="Genomic_DNA"/>
</dbReference>
<dbReference type="AlphaFoldDB" id="A0A9D1NPU5"/>
<organism evidence="2 3">
    <name type="scientific">Candidatus Faeciplasma avium</name>
    <dbReference type="NCBI Taxonomy" id="2840798"/>
    <lineage>
        <taxon>Bacteria</taxon>
        <taxon>Bacillati</taxon>
        <taxon>Bacillota</taxon>
        <taxon>Clostridia</taxon>
        <taxon>Eubacteriales</taxon>
        <taxon>Oscillospiraceae</taxon>
        <taxon>Oscillospiraceae incertae sedis</taxon>
        <taxon>Candidatus Faeciplasma</taxon>
    </lineage>
</organism>
<reference evidence="2" key="2">
    <citation type="journal article" date="2021" name="PeerJ">
        <title>Extensive microbial diversity within the chicken gut microbiome revealed by metagenomics and culture.</title>
        <authorList>
            <person name="Gilroy R."/>
            <person name="Ravi A."/>
            <person name="Getino M."/>
            <person name="Pursley I."/>
            <person name="Horton D.L."/>
            <person name="Alikhan N.F."/>
            <person name="Baker D."/>
            <person name="Gharbi K."/>
            <person name="Hall N."/>
            <person name="Watson M."/>
            <person name="Adriaenssens E.M."/>
            <person name="Foster-Nyarko E."/>
            <person name="Jarju S."/>
            <person name="Secka A."/>
            <person name="Antonio M."/>
            <person name="Oren A."/>
            <person name="Chaudhuri R.R."/>
            <person name="La Ragione R."/>
            <person name="Hildebrand F."/>
            <person name="Pallen M.J."/>
        </authorList>
    </citation>
    <scope>NUCLEOTIDE SEQUENCE</scope>
    <source>
        <strain evidence="2">1370</strain>
    </source>
</reference>
<dbReference type="InterPro" id="IPR036237">
    <property type="entry name" value="Xyl_isomerase-like_sf"/>
</dbReference>
<reference evidence="2" key="1">
    <citation type="submission" date="2020-10" db="EMBL/GenBank/DDBJ databases">
        <authorList>
            <person name="Gilroy R."/>
        </authorList>
    </citation>
    <scope>NUCLEOTIDE SEQUENCE</scope>
    <source>
        <strain evidence="2">1370</strain>
    </source>
</reference>
<dbReference type="Gene3D" id="3.20.20.150">
    <property type="entry name" value="Divalent-metal-dependent TIM barrel enzymes"/>
    <property type="match status" value="1"/>
</dbReference>
<name>A0A9D1NPU5_9FIRM</name>
<gene>
    <name evidence="2" type="ORF">IAD28_01505</name>
</gene>
<accession>A0A9D1NPU5</accession>
<dbReference type="SUPFAM" id="SSF51658">
    <property type="entry name" value="Xylose isomerase-like"/>
    <property type="match status" value="1"/>
</dbReference>
<dbReference type="InterPro" id="IPR050312">
    <property type="entry name" value="IolE/XylAMocC-like"/>
</dbReference>
<proteinExistence type="predicted"/>
<feature type="domain" description="Xylose isomerase-like TIM barrel" evidence="1">
    <location>
        <begin position="31"/>
        <end position="251"/>
    </location>
</feature>
<dbReference type="Proteomes" id="UP000823960">
    <property type="component" value="Unassembled WGS sequence"/>
</dbReference>
<protein>
    <submittedName>
        <fullName evidence="2">Sugar phosphate isomerase/epimerase</fullName>
    </submittedName>
</protein>
<dbReference type="InterPro" id="IPR013022">
    <property type="entry name" value="Xyl_isomerase-like_TIM-brl"/>
</dbReference>
<evidence type="ECO:0000259" key="1">
    <source>
        <dbReference type="Pfam" id="PF01261"/>
    </source>
</evidence>
<dbReference type="PANTHER" id="PTHR12110">
    <property type="entry name" value="HYDROXYPYRUVATE ISOMERASE"/>
    <property type="match status" value="1"/>
</dbReference>
<comment type="caution">
    <text evidence="2">The sequence shown here is derived from an EMBL/GenBank/DDBJ whole genome shotgun (WGS) entry which is preliminary data.</text>
</comment>
<keyword evidence="2" id="KW-0413">Isomerase</keyword>
<dbReference type="Pfam" id="PF01261">
    <property type="entry name" value="AP_endonuc_2"/>
    <property type="match status" value="1"/>
</dbReference>
<dbReference type="PANTHER" id="PTHR12110:SF21">
    <property type="entry name" value="XYLOSE ISOMERASE-LIKE TIM BARREL DOMAIN-CONTAINING PROTEIN"/>
    <property type="match status" value="1"/>
</dbReference>
<evidence type="ECO:0000313" key="3">
    <source>
        <dbReference type="Proteomes" id="UP000823960"/>
    </source>
</evidence>
<evidence type="ECO:0000313" key="2">
    <source>
        <dbReference type="EMBL" id="HIV10358.1"/>
    </source>
</evidence>
<sequence length="269" mass="30002">MSANRGRIFSGASVACGYPELPERVLPRLCRLGIKSFEIFFNTHSELEPEYVGELKGILDDYGAECISVHPFTCGSDTYMLYSGYKRREQDYIEYHKRYFEAMNLLGARYFVLHGNKSESAPDSVVFEGYLRLDDCARSFGVRVLQENVVRCTTGRLEQLVRMKKALGDRAGFVLDTKQAVRSGYDPTQFVYALGDSIKHIHFSDHGPAGDCLLPGAGELDTVGFIEALNSVGFSGGVILELYRRNFGRYEELSAGVRDIQSAIDTVLG</sequence>